<evidence type="ECO:0000256" key="1">
    <source>
        <dbReference type="SAM" id="MobiDB-lite"/>
    </source>
</evidence>
<feature type="compositionally biased region" description="Polar residues" evidence="1">
    <location>
        <begin position="85"/>
        <end position="94"/>
    </location>
</feature>
<comment type="caution">
    <text evidence="2">The sequence shown here is derived from an EMBL/GenBank/DDBJ whole genome shotgun (WGS) entry which is preliminary data.</text>
</comment>
<sequence length="105" mass="11799">MVRGGCKGCGLKSEAMRRRRQPDMCPYDEMALMRLASSWESRNRKVRRGQAGHVDNWVGNTEASDMTGSSDARLSTCVSPRSTKAWTLRSQPQGRTACRSFRSRS</sequence>
<accession>A0A2A9P679</accession>
<proteinExistence type="predicted"/>
<name>A0A2A9P679_OPHUN</name>
<gene>
    <name evidence="2" type="ORF">XA68_15731</name>
</gene>
<keyword evidence="3" id="KW-1185">Reference proteome</keyword>
<feature type="compositionally biased region" description="Polar residues" evidence="1">
    <location>
        <begin position="58"/>
        <end position="76"/>
    </location>
</feature>
<reference evidence="2 3" key="1">
    <citation type="journal article" date="2015" name="BMC Genomics">
        <title>Gene expression during zombie ant biting behavior reflects the complexity underlying fungal parasitic behavioral manipulation.</title>
        <authorList>
            <person name="de Bekker C."/>
            <person name="Ohm R.A."/>
            <person name="Loreto R.G."/>
            <person name="Sebastian A."/>
            <person name="Albert I."/>
            <person name="Merrow M."/>
            <person name="Brachmann A."/>
            <person name="Hughes D.P."/>
        </authorList>
    </citation>
    <scope>NUCLEOTIDE SEQUENCE [LARGE SCALE GENOMIC DNA]</scope>
    <source>
        <strain evidence="2 3">SC16a</strain>
    </source>
</reference>
<evidence type="ECO:0000313" key="3">
    <source>
        <dbReference type="Proteomes" id="UP000037136"/>
    </source>
</evidence>
<dbReference type="EMBL" id="LAZP02000481">
    <property type="protein sequence ID" value="PFH56949.1"/>
    <property type="molecule type" value="Genomic_DNA"/>
</dbReference>
<protein>
    <submittedName>
        <fullName evidence="2">Uncharacterized protein</fullName>
    </submittedName>
</protein>
<organism evidence="2 3">
    <name type="scientific">Ophiocordyceps unilateralis</name>
    <name type="common">Zombie-ant fungus</name>
    <name type="synonym">Torrubia unilateralis</name>
    <dbReference type="NCBI Taxonomy" id="268505"/>
    <lineage>
        <taxon>Eukaryota</taxon>
        <taxon>Fungi</taxon>
        <taxon>Dikarya</taxon>
        <taxon>Ascomycota</taxon>
        <taxon>Pezizomycotina</taxon>
        <taxon>Sordariomycetes</taxon>
        <taxon>Hypocreomycetidae</taxon>
        <taxon>Hypocreales</taxon>
        <taxon>Ophiocordycipitaceae</taxon>
        <taxon>Ophiocordyceps</taxon>
    </lineage>
</organism>
<feature type="region of interest" description="Disordered" evidence="1">
    <location>
        <begin position="57"/>
        <end position="76"/>
    </location>
</feature>
<dbReference type="Proteomes" id="UP000037136">
    <property type="component" value="Unassembled WGS sequence"/>
</dbReference>
<evidence type="ECO:0000313" key="2">
    <source>
        <dbReference type="EMBL" id="PFH56949.1"/>
    </source>
</evidence>
<reference evidence="2 3" key="2">
    <citation type="journal article" date="2017" name="Sci. Rep.">
        <title>Ant-infecting Ophiocordyceps genomes reveal a high diversity of potential behavioral manipulation genes and a possible major role for enterotoxins.</title>
        <authorList>
            <person name="de Bekker C."/>
            <person name="Ohm R.A."/>
            <person name="Evans H.C."/>
            <person name="Brachmann A."/>
            <person name="Hughes D.P."/>
        </authorList>
    </citation>
    <scope>NUCLEOTIDE SEQUENCE [LARGE SCALE GENOMIC DNA]</scope>
    <source>
        <strain evidence="2 3">SC16a</strain>
    </source>
</reference>
<dbReference type="AlphaFoldDB" id="A0A2A9P679"/>
<feature type="region of interest" description="Disordered" evidence="1">
    <location>
        <begin position="85"/>
        <end position="105"/>
    </location>
</feature>